<feature type="transmembrane region" description="Helical" evidence="1">
    <location>
        <begin position="84"/>
        <end position="102"/>
    </location>
</feature>
<accession>A0A220MLY5</accession>
<name>A0A220MLY5_9BACL</name>
<evidence type="ECO:0000256" key="1">
    <source>
        <dbReference type="SAM" id="Phobius"/>
    </source>
</evidence>
<feature type="transmembrane region" description="Helical" evidence="1">
    <location>
        <begin position="59"/>
        <end position="78"/>
    </location>
</feature>
<evidence type="ECO:0000313" key="3">
    <source>
        <dbReference type="Proteomes" id="UP000197781"/>
    </source>
</evidence>
<dbReference type="RefSeq" id="WP_088909412.1">
    <property type="nucleotide sequence ID" value="NZ_CP018145.1"/>
</dbReference>
<reference evidence="2 3" key="1">
    <citation type="submission" date="2016-11" db="EMBL/GenBank/DDBJ databases">
        <authorList>
            <person name="Jaros S."/>
            <person name="Januszkiewicz K."/>
            <person name="Wedrychowicz H."/>
        </authorList>
    </citation>
    <scope>NUCLEOTIDE SEQUENCE [LARGE SCALE GENOMIC DNA]</scope>
    <source>
        <strain evidence="2 3">NF2</strain>
    </source>
</reference>
<evidence type="ECO:0008006" key="4">
    <source>
        <dbReference type="Google" id="ProtNLM"/>
    </source>
</evidence>
<dbReference type="KEGG" id="bfm:BP422_20845"/>
<dbReference type="Proteomes" id="UP000197781">
    <property type="component" value="Chromosome"/>
</dbReference>
<gene>
    <name evidence="2" type="ORF">BP422_20845</name>
</gene>
<protein>
    <recommendedName>
        <fullName evidence="4">DUF2512 domain-containing protein</fullName>
    </recommendedName>
</protein>
<proteinExistence type="predicted"/>
<keyword evidence="1" id="KW-0812">Transmembrane</keyword>
<sequence length="116" mass="12560">MDGLLMKLLVSPLLVVLADALFPEVNFANLYQSVGVGFVLAVAGYFLDRAILTSGSLWLTTMFDLIIGFLIVYGSIVFLPTAQIAAIGAGFVAIFFGVAEYIQHVWLIRTGRTESV</sequence>
<dbReference type="EMBL" id="CP018145">
    <property type="protein sequence ID" value="ASJ55785.1"/>
    <property type="molecule type" value="Genomic_DNA"/>
</dbReference>
<organism evidence="2 3">
    <name type="scientific">Brevibacillus formosus</name>
    <dbReference type="NCBI Taxonomy" id="54913"/>
    <lineage>
        <taxon>Bacteria</taxon>
        <taxon>Bacillati</taxon>
        <taxon>Bacillota</taxon>
        <taxon>Bacilli</taxon>
        <taxon>Bacillales</taxon>
        <taxon>Paenibacillaceae</taxon>
        <taxon>Brevibacillus</taxon>
    </lineage>
</organism>
<feature type="transmembrane region" description="Helical" evidence="1">
    <location>
        <begin position="30"/>
        <end position="47"/>
    </location>
</feature>
<keyword evidence="1" id="KW-1133">Transmembrane helix</keyword>
<dbReference type="AlphaFoldDB" id="A0A220MLY5"/>
<keyword evidence="1" id="KW-0472">Membrane</keyword>
<evidence type="ECO:0000313" key="2">
    <source>
        <dbReference type="EMBL" id="ASJ55785.1"/>
    </source>
</evidence>